<dbReference type="EMBL" id="QFQZ01000010">
    <property type="protein sequence ID" value="PZR35990.1"/>
    <property type="molecule type" value="Genomic_DNA"/>
</dbReference>
<keyword evidence="2" id="KW-0145">Chemotaxis</keyword>
<feature type="transmembrane region" description="Helical" evidence="6">
    <location>
        <begin position="189"/>
        <end position="209"/>
    </location>
</feature>
<dbReference type="AlphaFoldDB" id="A0A2W5V891"/>
<comment type="caution">
    <text evidence="9">The sequence shown here is derived from an EMBL/GenBank/DDBJ whole genome shotgun (WGS) entry which is preliminary data.</text>
</comment>
<dbReference type="InterPro" id="IPR003660">
    <property type="entry name" value="HAMP_dom"/>
</dbReference>
<feature type="transmembrane region" description="Helical" evidence="6">
    <location>
        <begin position="12"/>
        <end position="31"/>
    </location>
</feature>
<keyword evidence="6" id="KW-1133">Transmembrane helix</keyword>
<dbReference type="Gene3D" id="1.10.8.500">
    <property type="entry name" value="HAMP domain in histidine kinase"/>
    <property type="match status" value="1"/>
</dbReference>
<dbReference type="SUPFAM" id="SSF158472">
    <property type="entry name" value="HAMP domain-like"/>
    <property type="match status" value="1"/>
</dbReference>
<dbReference type="Proteomes" id="UP000249393">
    <property type="component" value="Unassembled WGS sequence"/>
</dbReference>
<dbReference type="GO" id="GO:0007165">
    <property type="term" value="P:signal transduction"/>
    <property type="evidence" value="ECO:0007669"/>
    <property type="project" value="UniProtKB-KW"/>
</dbReference>
<evidence type="ECO:0000313" key="9">
    <source>
        <dbReference type="EMBL" id="PZR35990.1"/>
    </source>
</evidence>
<keyword evidence="4" id="KW-0807">Transducer</keyword>
<organism evidence="9 10">
    <name type="scientific">Caulobacter segnis</name>
    <dbReference type="NCBI Taxonomy" id="88688"/>
    <lineage>
        <taxon>Bacteria</taxon>
        <taxon>Pseudomonadati</taxon>
        <taxon>Pseudomonadota</taxon>
        <taxon>Alphaproteobacteria</taxon>
        <taxon>Caulobacterales</taxon>
        <taxon>Caulobacteraceae</taxon>
        <taxon>Caulobacter</taxon>
    </lineage>
</organism>
<dbReference type="PROSITE" id="PS50111">
    <property type="entry name" value="CHEMOTAXIS_TRANSDUC_2"/>
    <property type="match status" value="1"/>
</dbReference>
<evidence type="ECO:0000256" key="2">
    <source>
        <dbReference type="ARBA" id="ARBA00022500"/>
    </source>
</evidence>
<dbReference type="Gene3D" id="1.10.287.950">
    <property type="entry name" value="Methyl-accepting chemotaxis protein"/>
    <property type="match status" value="1"/>
</dbReference>
<dbReference type="GO" id="GO:0016020">
    <property type="term" value="C:membrane"/>
    <property type="evidence" value="ECO:0007669"/>
    <property type="project" value="UniProtKB-SubCell"/>
</dbReference>
<keyword evidence="6" id="KW-0812">Transmembrane</keyword>
<dbReference type="SMART" id="SM00283">
    <property type="entry name" value="MA"/>
    <property type="match status" value="1"/>
</dbReference>
<dbReference type="CDD" id="cd11386">
    <property type="entry name" value="MCP_signal"/>
    <property type="match status" value="1"/>
</dbReference>
<comment type="subcellular location">
    <subcellularLocation>
        <location evidence="1">Membrane</location>
    </subcellularLocation>
</comment>
<reference evidence="9 10" key="1">
    <citation type="submission" date="2017-08" db="EMBL/GenBank/DDBJ databases">
        <title>Infants hospitalized years apart are colonized by the same room-sourced microbial strains.</title>
        <authorList>
            <person name="Brooks B."/>
            <person name="Olm M.R."/>
            <person name="Firek B.A."/>
            <person name="Baker R."/>
            <person name="Thomas B.C."/>
            <person name="Morowitz M.J."/>
            <person name="Banfield J.F."/>
        </authorList>
    </citation>
    <scope>NUCLEOTIDE SEQUENCE [LARGE SCALE GENOMIC DNA]</scope>
    <source>
        <strain evidence="9">S2_003_000_R2_4</strain>
    </source>
</reference>
<evidence type="ECO:0000313" key="10">
    <source>
        <dbReference type="Proteomes" id="UP000249393"/>
    </source>
</evidence>
<dbReference type="PANTHER" id="PTHR43531">
    <property type="entry name" value="PROTEIN ICFG"/>
    <property type="match status" value="1"/>
</dbReference>
<keyword evidence="5" id="KW-0175">Coiled coil</keyword>
<feature type="coiled-coil region" evidence="5">
    <location>
        <begin position="261"/>
        <end position="294"/>
    </location>
</feature>
<name>A0A2W5V891_9CAUL</name>
<dbReference type="CDD" id="cd06225">
    <property type="entry name" value="HAMP"/>
    <property type="match status" value="1"/>
</dbReference>
<dbReference type="InterPro" id="IPR051310">
    <property type="entry name" value="MCP_chemotaxis"/>
</dbReference>
<evidence type="ECO:0000256" key="5">
    <source>
        <dbReference type="SAM" id="Coils"/>
    </source>
</evidence>
<dbReference type="Pfam" id="PF00672">
    <property type="entry name" value="HAMP"/>
    <property type="match status" value="1"/>
</dbReference>
<feature type="domain" description="Methyl-accepting transducer" evidence="7">
    <location>
        <begin position="348"/>
        <end position="577"/>
    </location>
</feature>
<evidence type="ECO:0000259" key="7">
    <source>
        <dbReference type="PROSITE" id="PS50111"/>
    </source>
</evidence>
<evidence type="ECO:0000256" key="4">
    <source>
        <dbReference type="PROSITE-ProRule" id="PRU00284"/>
    </source>
</evidence>
<evidence type="ECO:0000256" key="1">
    <source>
        <dbReference type="ARBA" id="ARBA00004370"/>
    </source>
</evidence>
<dbReference type="Pfam" id="PF00015">
    <property type="entry name" value="MCPsignal"/>
    <property type="match status" value="1"/>
</dbReference>
<accession>A0A2W5V891</accession>
<feature type="domain" description="HAMP" evidence="8">
    <location>
        <begin position="210"/>
        <end position="263"/>
    </location>
</feature>
<dbReference type="PROSITE" id="PS50885">
    <property type="entry name" value="HAMP"/>
    <property type="match status" value="2"/>
</dbReference>
<dbReference type="SUPFAM" id="SSF58104">
    <property type="entry name" value="Methyl-accepting chemotaxis protein (MCP) signaling domain"/>
    <property type="match status" value="1"/>
</dbReference>
<evidence type="ECO:0000256" key="3">
    <source>
        <dbReference type="ARBA" id="ARBA00029447"/>
    </source>
</evidence>
<proteinExistence type="inferred from homology"/>
<feature type="domain" description="HAMP" evidence="8">
    <location>
        <begin position="291"/>
        <end position="343"/>
    </location>
</feature>
<dbReference type="PANTHER" id="PTHR43531:SF11">
    <property type="entry name" value="METHYL-ACCEPTING CHEMOTAXIS PROTEIN 3"/>
    <property type="match status" value="1"/>
</dbReference>
<sequence length="609" mass="63833">MIDNLKLLTKIMTVIGLMAVLALGGAIFGVLQIMKVDTAYSELTDHRAPAAVELVRINRSLNKLSYAAYRTLVYDGASAEAKAAAKAGADAVKEINTAAAKAKQIDPAQAAFVDSIMPKLNALTGTGQAVMEAGLSNDDESAKALLRGYDKDVVKLSTEIKRRNNSLTKDIAAQSANLSNESRFDMATLFGLMMVAIVVGGAAAAWMAIFKITRPLQALAGRMEKLANGDLSVEVQGQARRDEVGLMAKAVQIFKDNGIKAREAAAEIEAARAENEAERARNDAQRRALEAEQTMIVQTLAQSLGRLAKGDPTTSIQADFPGQYRQIKDDFNAAAQSLRTAMTAIRTAAEGVRGGAAEISEASNDLSRRTEQQAASIEETAAALSEVVGRVKRSAQGANEASKAASGARVDAQQSGEIMRQAVAAMAQIEESSGQISQIIGVIDEIAFQTNLLALNAGVEAARAGEAGKGFAVVAQEVRALAQRSAEAAKEIKQLISDSSSQVDQGAKLVTSTGEALQGIVDKVSHIDSLIKEIAASAQDQANSLSEVNAAVNQMDQVTQQNAAMVEEATAAAASLSGEGAELTRLVGQFQIANDDQVAGGVTKRASGF</sequence>
<gene>
    <name evidence="9" type="ORF">DI526_05210</name>
</gene>
<keyword evidence="6" id="KW-0472">Membrane</keyword>
<protein>
    <recommendedName>
        <fullName evidence="11">Methyl-accepting chemotaxis protein</fullName>
    </recommendedName>
</protein>
<dbReference type="GO" id="GO:0006935">
    <property type="term" value="P:chemotaxis"/>
    <property type="evidence" value="ECO:0007669"/>
    <property type="project" value="UniProtKB-KW"/>
</dbReference>
<dbReference type="InterPro" id="IPR004089">
    <property type="entry name" value="MCPsignal_dom"/>
</dbReference>
<dbReference type="RefSeq" id="WP_304274972.1">
    <property type="nucleotide sequence ID" value="NZ_QFQZ01000010.1"/>
</dbReference>
<dbReference type="FunFam" id="1.10.287.950:FF:000001">
    <property type="entry name" value="Methyl-accepting chemotaxis sensory transducer"/>
    <property type="match status" value="1"/>
</dbReference>
<comment type="similarity">
    <text evidence="3">Belongs to the methyl-accepting chemotaxis (MCP) protein family.</text>
</comment>
<evidence type="ECO:0000259" key="8">
    <source>
        <dbReference type="PROSITE" id="PS50885"/>
    </source>
</evidence>
<evidence type="ECO:0000256" key="6">
    <source>
        <dbReference type="SAM" id="Phobius"/>
    </source>
</evidence>
<evidence type="ECO:0008006" key="11">
    <source>
        <dbReference type="Google" id="ProtNLM"/>
    </source>
</evidence>
<dbReference type="SMART" id="SM00304">
    <property type="entry name" value="HAMP"/>
    <property type="match status" value="2"/>
</dbReference>